<proteinExistence type="predicted"/>
<evidence type="ECO:0000313" key="2">
    <source>
        <dbReference type="Proteomes" id="UP001209083"/>
    </source>
</evidence>
<dbReference type="Proteomes" id="UP001209083">
    <property type="component" value="Chromosome"/>
</dbReference>
<name>A0ABY8QWJ7_9MICO</name>
<organism evidence="1 2">
    <name type="scientific">Saxibacter everestensis</name>
    <dbReference type="NCBI Taxonomy" id="2909229"/>
    <lineage>
        <taxon>Bacteria</taxon>
        <taxon>Bacillati</taxon>
        <taxon>Actinomycetota</taxon>
        <taxon>Actinomycetes</taxon>
        <taxon>Micrococcales</taxon>
        <taxon>Brevibacteriaceae</taxon>
        <taxon>Saxibacter</taxon>
    </lineage>
</organism>
<evidence type="ECO:0008006" key="3">
    <source>
        <dbReference type="Google" id="ProtNLM"/>
    </source>
</evidence>
<protein>
    <recommendedName>
        <fullName evidence="3">Head decoration protein</fullName>
    </recommendedName>
</protein>
<keyword evidence="2" id="KW-1185">Reference proteome</keyword>
<evidence type="ECO:0000313" key="1">
    <source>
        <dbReference type="EMBL" id="WGW12745.1"/>
    </source>
</evidence>
<dbReference type="EMBL" id="CP090958">
    <property type="protein sequence ID" value="WGW12745.1"/>
    <property type="molecule type" value="Genomic_DNA"/>
</dbReference>
<gene>
    <name evidence="1" type="ORF">LWF01_02940</name>
</gene>
<dbReference type="RefSeq" id="WP_349639549.1">
    <property type="nucleotide sequence ID" value="NZ_CP090958.1"/>
</dbReference>
<accession>A0ABY8QWJ7</accession>
<sequence>MTNLSISSETFGGAHDAWLGSRRGVSTARTVTLDATGFAGATDGVVKGGTPVAKSGEKYVAYTAAAGQTLAGFVLNPTNVSRGDAVAPLIDHGRIITSRLPVAFAVPANPGAFIFV</sequence>
<reference evidence="1 2" key="1">
    <citation type="submission" date="2023-05" db="EMBL/GenBank/DDBJ databases">
        <title>Lithophilousrod everest ZFBP1038 complete genpme.</title>
        <authorList>
            <person name="Tian M."/>
        </authorList>
    </citation>
    <scope>NUCLEOTIDE SEQUENCE [LARGE SCALE GENOMIC DNA]</scope>
    <source>
        <strain evidence="1 2">ZFBP1038</strain>
    </source>
</reference>